<organism evidence="1 2">
    <name type="scientific">Sphingobium yanoikuyae</name>
    <name type="common">Sphingomonas yanoikuyae</name>
    <dbReference type="NCBI Taxonomy" id="13690"/>
    <lineage>
        <taxon>Bacteria</taxon>
        <taxon>Pseudomonadati</taxon>
        <taxon>Pseudomonadota</taxon>
        <taxon>Alphaproteobacteria</taxon>
        <taxon>Sphingomonadales</taxon>
        <taxon>Sphingomonadaceae</taxon>
        <taxon>Sphingobium</taxon>
    </lineage>
</organism>
<dbReference type="RefSeq" id="WP_037520784.1">
    <property type="nucleotide sequence ID" value="NZ_JGVR01000020.1"/>
</dbReference>
<dbReference type="Proteomes" id="UP000028534">
    <property type="component" value="Unassembled WGS sequence"/>
</dbReference>
<dbReference type="PATRIC" id="fig|13690.10.peg.3251"/>
<dbReference type="EMBL" id="JGVR01000020">
    <property type="protein sequence ID" value="KEZ17689.1"/>
    <property type="molecule type" value="Genomic_DNA"/>
</dbReference>
<proteinExistence type="predicted"/>
<name>A0A084EI97_SPHYA</name>
<dbReference type="AlphaFoldDB" id="A0A084EI97"/>
<evidence type="ECO:0000313" key="2">
    <source>
        <dbReference type="Proteomes" id="UP000028534"/>
    </source>
</evidence>
<evidence type="ECO:0008006" key="3">
    <source>
        <dbReference type="Google" id="ProtNLM"/>
    </source>
</evidence>
<comment type="caution">
    <text evidence="1">The sequence shown here is derived from an EMBL/GenBank/DDBJ whole genome shotgun (WGS) entry which is preliminary data.</text>
</comment>
<dbReference type="eggNOG" id="COG0438">
    <property type="taxonomic scope" value="Bacteria"/>
</dbReference>
<gene>
    <name evidence="1" type="ORF">CP98_03172</name>
</gene>
<dbReference type="Gene3D" id="3.40.50.150">
    <property type="entry name" value="Vaccinia Virus protein VP39"/>
    <property type="match status" value="1"/>
</dbReference>
<dbReference type="SUPFAM" id="SSF53335">
    <property type="entry name" value="S-adenosyl-L-methionine-dependent methyltransferases"/>
    <property type="match status" value="1"/>
</dbReference>
<protein>
    <recommendedName>
        <fullName evidence="3">Methyltransferase domain-containing protein</fullName>
    </recommendedName>
</protein>
<reference evidence="1 2" key="1">
    <citation type="submission" date="2014-03" db="EMBL/GenBank/DDBJ databases">
        <title>Genome sequence of Sphingobium yanoikuyae B1.</title>
        <authorList>
            <person name="Gan H.M."/>
            <person name="Gan H.Y."/>
            <person name="Savka M.A."/>
        </authorList>
    </citation>
    <scope>NUCLEOTIDE SEQUENCE [LARGE SCALE GENOMIC DNA]</scope>
    <source>
        <strain evidence="1 2">B1</strain>
    </source>
</reference>
<dbReference type="InterPro" id="IPR029063">
    <property type="entry name" value="SAM-dependent_MTases_sf"/>
</dbReference>
<evidence type="ECO:0000313" key="1">
    <source>
        <dbReference type="EMBL" id="KEZ17689.1"/>
    </source>
</evidence>
<sequence length="238" mass="26273">MFEAYDFVDFGCSMGENIRAIREVLPQLRGVGIDIDDRKIEKARANGHDAINFDILKIPNAARVSFVSMSHFMEHLDTVALSELMLLKAMTIARDFVHVRQPFFDADGYLLANGLKLYWSDWRGHRNAATSLDFHKMLGRAKGKGLIHSYGIYGRGVIPGADSPRVIPLGAPVDSSKYDAGIHGAKPAMAFAVPVFNEIFLDIVKRPGAGGGNRARLMEAMNAPRRMDALHLSEGYQA</sequence>
<accession>A0A084EI97</accession>